<dbReference type="Proteomes" id="UP000693970">
    <property type="component" value="Unassembled WGS sequence"/>
</dbReference>
<gene>
    <name evidence="2" type="ORF">IV203_015490</name>
</gene>
<keyword evidence="1" id="KW-1133">Transmembrane helix</keyword>
<evidence type="ECO:0000313" key="2">
    <source>
        <dbReference type="EMBL" id="KAG7358901.1"/>
    </source>
</evidence>
<feature type="transmembrane region" description="Helical" evidence="1">
    <location>
        <begin position="244"/>
        <end position="263"/>
    </location>
</feature>
<name>A0A9K3PTI9_9STRA</name>
<evidence type="ECO:0000256" key="1">
    <source>
        <dbReference type="SAM" id="Phobius"/>
    </source>
</evidence>
<accession>A0A9K3PTI9</accession>
<feature type="transmembrane region" description="Helical" evidence="1">
    <location>
        <begin position="275"/>
        <end position="295"/>
    </location>
</feature>
<keyword evidence="1" id="KW-0472">Membrane</keyword>
<comment type="caution">
    <text evidence="2">The sequence shown here is derived from an EMBL/GenBank/DDBJ whole genome shotgun (WGS) entry which is preliminary data.</text>
</comment>
<dbReference type="AlphaFoldDB" id="A0A9K3PTI9"/>
<reference evidence="2" key="2">
    <citation type="submission" date="2021-04" db="EMBL/GenBank/DDBJ databases">
        <authorList>
            <person name="Podell S."/>
        </authorList>
    </citation>
    <scope>NUCLEOTIDE SEQUENCE</scope>
    <source>
        <strain evidence="2">Hildebrandi</strain>
    </source>
</reference>
<keyword evidence="1" id="KW-0812">Transmembrane</keyword>
<proteinExistence type="predicted"/>
<sequence length="378" mass="41205">MGKQNSSGSTKSISVVKHGVDNNDTLEAANEDRGMVLAIEAVPPKSLVLIWILMAAELGFDLVTTIIAFVATVGDQYCCGYTIHLGPLPLSTTIPFFLLILAELSFLSRAILITLWPSVFANKETSSTTPGEDQGFEVRLSNGSTSAASLDGKEENSHGSEKEDVQVGSTVKLQVSHEPCNDQVEETIPRATNKKCSLRKMLCCCLRWNAKVTLATLNLLTLLNPFFGCLIAWMLLYQSDKTEAFVVLGLEGFSIILHFIGVRLEGGLRTWSSRLMHSVTILPFLISCTLMLVYLREGGVCYDVQRQLFLFSGCAVCPDTLEPPDANGMCGDVALDSTGGLVEDLNGLSWNNIASLAERGAYQDTYCSESKSFCFYSF</sequence>
<organism evidence="2 3">
    <name type="scientific">Nitzschia inconspicua</name>
    <dbReference type="NCBI Taxonomy" id="303405"/>
    <lineage>
        <taxon>Eukaryota</taxon>
        <taxon>Sar</taxon>
        <taxon>Stramenopiles</taxon>
        <taxon>Ochrophyta</taxon>
        <taxon>Bacillariophyta</taxon>
        <taxon>Bacillariophyceae</taxon>
        <taxon>Bacillariophycidae</taxon>
        <taxon>Bacillariales</taxon>
        <taxon>Bacillariaceae</taxon>
        <taxon>Nitzschia</taxon>
    </lineage>
</organism>
<reference evidence="2" key="1">
    <citation type="journal article" date="2021" name="Sci. Rep.">
        <title>Diploid genomic architecture of Nitzschia inconspicua, an elite biomass production diatom.</title>
        <authorList>
            <person name="Oliver A."/>
            <person name="Podell S."/>
            <person name="Pinowska A."/>
            <person name="Traller J.C."/>
            <person name="Smith S.R."/>
            <person name="McClure R."/>
            <person name="Beliaev A."/>
            <person name="Bohutskyi P."/>
            <person name="Hill E.A."/>
            <person name="Rabines A."/>
            <person name="Zheng H."/>
            <person name="Allen L.Z."/>
            <person name="Kuo A."/>
            <person name="Grigoriev I.V."/>
            <person name="Allen A.E."/>
            <person name="Hazlebeck D."/>
            <person name="Allen E.E."/>
        </authorList>
    </citation>
    <scope>NUCLEOTIDE SEQUENCE</scope>
    <source>
        <strain evidence="2">Hildebrandi</strain>
    </source>
</reference>
<feature type="transmembrane region" description="Helical" evidence="1">
    <location>
        <begin position="217"/>
        <end position="238"/>
    </location>
</feature>
<dbReference type="OrthoDB" id="52912at2759"/>
<feature type="transmembrane region" description="Helical" evidence="1">
    <location>
        <begin position="48"/>
        <end position="74"/>
    </location>
</feature>
<dbReference type="EMBL" id="JAGRRH010000014">
    <property type="protein sequence ID" value="KAG7358901.1"/>
    <property type="molecule type" value="Genomic_DNA"/>
</dbReference>
<feature type="transmembrane region" description="Helical" evidence="1">
    <location>
        <begin position="94"/>
        <end position="116"/>
    </location>
</feature>
<evidence type="ECO:0000313" key="3">
    <source>
        <dbReference type="Proteomes" id="UP000693970"/>
    </source>
</evidence>
<protein>
    <submittedName>
        <fullName evidence="2">Uncharacterized protein</fullName>
    </submittedName>
</protein>
<keyword evidence="3" id="KW-1185">Reference proteome</keyword>